<dbReference type="Proteomes" id="UP001500218">
    <property type="component" value="Unassembled WGS sequence"/>
</dbReference>
<evidence type="ECO:0008006" key="3">
    <source>
        <dbReference type="Google" id="ProtNLM"/>
    </source>
</evidence>
<name>A0ABP4Y5Y7_9ACTN</name>
<gene>
    <name evidence="1" type="ORF">GCM10009682_24360</name>
</gene>
<accession>A0ABP4Y5Y7</accession>
<proteinExistence type="predicted"/>
<protein>
    <recommendedName>
        <fullName evidence="3">XRE family transcriptional regulator</fullName>
    </recommendedName>
</protein>
<comment type="caution">
    <text evidence="1">The sequence shown here is derived from an EMBL/GenBank/DDBJ whole genome shotgun (WGS) entry which is preliminary data.</text>
</comment>
<reference evidence="2" key="1">
    <citation type="journal article" date="2019" name="Int. J. Syst. Evol. Microbiol.">
        <title>The Global Catalogue of Microorganisms (GCM) 10K type strain sequencing project: providing services to taxonomists for standard genome sequencing and annotation.</title>
        <authorList>
            <consortium name="The Broad Institute Genomics Platform"/>
            <consortium name="The Broad Institute Genome Sequencing Center for Infectious Disease"/>
            <person name="Wu L."/>
            <person name="Ma J."/>
        </authorList>
    </citation>
    <scope>NUCLEOTIDE SEQUENCE [LARGE SCALE GENOMIC DNA]</scope>
    <source>
        <strain evidence="2">JCM 13250</strain>
    </source>
</reference>
<evidence type="ECO:0000313" key="1">
    <source>
        <dbReference type="EMBL" id="GAA1801545.1"/>
    </source>
</evidence>
<sequence length="113" mass="12536">MMPVRRPDPSWWAHETWDGQPLRNALRARDLAPVFGFLAARGWSRASIAAATGLSENRVRGIAQRRQRITSYEVLERVAEGLRVERGLMGLAYTLQPGARALADTAHGPTSRS</sequence>
<keyword evidence="2" id="KW-1185">Reference proteome</keyword>
<dbReference type="EMBL" id="BAAALT010000059">
    <property type="protein sequence ID" value="GAA1801545.1"/>
    <property type="molecule type" value="Genomic_DNA"/>
</dbReference>
<evidence type="ECO:0000313" key="2">
    <source>
        <dbReference type="Proteomes" id="UP001500218"/>
    </source>
</evidence>
<organism evidence="1 2">
    <name type="scientific">Luedemannella flava</name>
    <dbReference type="NCBI Taxonomy" id="349316"/>
    <lineage>
        <taxon>Bacteria</taxon>
        <taxon>Bacillati</taxon>
        <taxon>Actinomycetota</taxon>
        <taxon>Actinomycetes</taxon>
        <taxon>Micromonosporales</taxon>
        <taxon>Micromonosporaceae</taxon>
        <taxon>Luedemannella</taxon>
    </lineage>
</organism>